<dbReference type="EMBL" id="JASSVS010000012">
    <property type="protein sequence ID" value="MDL0433191.1"/>
    <property type="molecule type" value="Genomic_DNA"/>
</dbReference>
<accession>A0ABT7IGB2</accession>
<dbReference type="RefSeq" id="WP_285392787.1">
    <property type="nucleotide sequence ID" value="NZ_JASSVS010000012.1"/>
</dbReference>
<evidence type="ECO:0000313" key="2">
    <source>
        <dbReference type="EMBL" id="MDL0433191.1"/>
    </source>
</evidence>
<name>A0ABT7IGB2_9GAMM</name>
<dbReference type="InterPro" id="IPR010870">
    <property type="entry name" value="Porin_O/P"/>
</dbReference>
<evidence type="ECO:0000256" key="1">
    <source>
        <dbReference type="SAM" id="MobiDB-lite"/>
    </source>
</evidence>
<sequence length="446" mass="48269">MMNKNKPNQFLDRNNLLAITSAVVFGMGSQAVVAQSMSDRVDMLEKELEAIKAKQEKSNVVTQYKGNRLGFTSEDGDFSFNLNGRLFVDTAWADTDDGPELGQESFIRAARLAASGTLYRDWQYKFQYDFTSSGAGGIKDAYIQYHGFKPGGNDFVLSIGNQFQPFGLEGLQSGKYSTMMELSGPAQALGAGARRLGIRGDLVGDSWGWALGVAQRVPGSTSPQDDDDELDFSTKLWFDPVLEKGKLVHFGASLRQHKTSSASNGFRVRARPQTRVDGFRAVDTGGVGDTDGFVAANVEAAFIRGPLNINAEYYWAEYDELEGDAGVNAGSEPSFTGATIEGLYYLTGESRPYSPKMGGVFGPARPNNPLSRGGSGAWAIAARLNTLDLTDSGIEGGEMDVAAIGLNWFPERRIRFVLEAGVASVDGGPNDDSDPTFVQARTQLEW</sequence>
<gene>
    <name evidence="2" type="ORF">QPM17_18790</name>
</gene>
<keyword evidence="3" id="KW-1185">Reference proteome</keyword>
<dbReference type="Gene3D" id="2.40.160.10">
    <property type="entry name" value="Porin"/>
    <property type="match status" value="1"/>
</dbReference>
<dbReference type="Proteomes" id="UP001227964">
    <property type="component" value="Unassembled WGS sequence"/>
</dbReference>
<dbReference type="Pfam" id="PF07396">
    <property type="entry name" value="Porin_O_P"/>
    <property type="match status" value="1"/>
</dbReference>
<proteinExistence type="predicted"/>
<feature type="region of interest" description="Disordered" evidence="1">
    <location>
        <begin position="425"/>
        <end position="446"/>
    </location>
</feature>
<dbReference type="SUPFAM" id="SSF56935">
    <property type="entry name" value="Porins"/>
    <property type="match status" value="1"/>
</dbReference>
<dbReference type="InterPro" id="IPR023614">
    <property type="entry name" value="Porin_dom_sf"/>
</dbReference>
<organism evidence="2 3">
    <name type="scientific">Marinobacter azerbaijanicus</name>
    <dbReference type="NCBI Taxonomy" id="3050455"/>
    <lineage>
        <taxon>Bacteria</taxon>
        <taxon>Pseudomonadati</taxon>
        <taxon>Pseudomonadota</taxon>
        <taxon>Gammaproteobacteria</taxon>
        <taxon>Pseudomonadales</taxon>
        <taxon>Marinobacteraceae</taxon>
        <taxon>Marinobacter</taxon>
    </lineage>
</organism>
<protein>
    <submittedName>
        <fullName evidence="2">Porin</fullName>
    </submittedName>
</protein>
<reference evidence="2 3" key="1">
    <citation type="submission" date="2023-06" db="EMBL/GenBank/DDBJ databases">
        <title>Marinobacter azerbaijanicus a moderately halophilic, isolated from Urmia Lake in Azerbaijan region of Iran.</title>
        <authorList>
            <person name="Sanchez-Porro C."/>
            <person name="Aghdam E.M."/>
            <person name="Saheb S.M."/>
            <person name="Tarhriz V."/>
            <person name="Kazemi E."/>
            <person name="Ammozegar M.A."/>
            <person name="Ventosa A."/>
            <person name="Hejazi M.S."/>
        </authorList>
    </citation>
    <scope>NUCLEOTIDE SEQUENCE [LARGE SCALE GENOMIC DNA]</scope>
    <source>
        <strain evidence="2 3">TBZ242</strain>
    </source>
</reference>
<comment type="caution">
    <text evidence="2">The sequence shown here is derived from an EMBL/GenBank/DDBJ whole genome shotgun (WGS) entry which is preliminary data.</text>
</comment>
<evidence type="ECO:0000313" key="3">
    <source>
        <dbReference type="Proteomes" id="UP001227964"/>
    </source>
</evidence>